<feature type="compositionally biased region" description="Low complexity" evidence="4">
    <location>
        <begin position="1136"/>
        <end position="1152"/>
    </location>
</feature>
<evidence type="ECO:0000313" key="6">
    <source>
        <dbReference type="EMBL" id="GJT30177.1"/>
    </source>
</evidence>
<reference evidence="6" key="1">
    <citation type="journal article" date="2022" name="Int. J. Mol. Sci.">
        <title>Draft Genome of Tanacetum Coccineum: Genomic Comparison of Closely Related Tanacetum-Family Plants.</title>
        <authorList>
            <person name="Yamashiro T."/>
            <person name="Shiraishi A."/>
            <person name="Nakayama K."/>
            <person name="Satake H."/>
        </authorList>
    </citation>
    <scope>NUCLEOTIDE SEQUENCE</scope>
</reference>
<keyword evidence="1" id="KW-0645">Protease</keyword>
<dbReference type="Pfam" id="PF22936">
    <property type="entry name" value="Pol_BBD"/>
    <property type="match status" value="1"/>
</dbReference>
<dbReference type="InterPro" id="IPR013103">
    <property type="entry name" value="RVT_2"/>
</dbReference>
<evidence type="ECO:0000256" key="2">
    <source>
        <dbReference type="ARBA" id="ARBA00022723"/>
    </source>
</evidence>
<dbReference type="Proteomes" id="UP001151760">
    <property type="component" value="Unassembled WGS sequence"/>
</dbReference>
<dbReference type="PROSITE" id="PS50994">
    <property type="entry name" value="INTEGRASE"/>
    <property type="match status" value="1"/>
</dbReference>
<evidence type="ECO:0000259" key="5">
    <source>
        <dbReference type="PROSITE" id="PS50994"/>
    </source>
</evidence>
<evidence type="ECO:0000313" key="7">
    <source>
        <dbReference type="Proteomes" id="UP001151760"/>
    </source>
</evidence>
<protein>
    <submittedName>
        <fullName evidence="6">Ribonuclease H-like domain-containing protein</fullName>
    </submittedName>
</protein>
<reference evidence="6" key="2">
    <citation type="submission" date="2022-01" db="EMBL/GenBank/DDBJ databases">
        <authorList>
            <person name="Yamashiro T."/>
            <person name="Shiraishi A."/>
            <person name="Satake H."/>
            <person name="Nakayama K."/>
        </authorList>
    </citation>
    <scope>NUCLEOTIDE SEQUENCE</scope>
</reference>
<dbReference type="PANTHER" id="PTHR42648">
    <property type="entry name" value="TRANSPOSASE, PUTATIVE-RELATED"/>
    <property type="match status" value="1"/>
</dbReference>
<dbReference type="Gene3D" id="3.30.420.10">
    <property type="entry name" value="Ribonuclease H-like superfamily/Ribonuclease H"/>
    <property type="match status" value="1"/>
</dbReference>
<comment type="caution">
    <text evidence="6">The sequence shown here is derived from an EMBL/GenBank/DDBJ whole genome shotgun (WGS) entry which is preliminary data.</text>
</comment>
<evidence type="ECO:0000256" key="4">
    <source>
        <dbReference type="SAM" id="MobiDB-lite"/>
    </source>
</evidence>
<keyword evidence="2" id="KW-0479">Metal-binding</keyword>
<dbReference type="InterPro" id="IPR054722">
    <property type="entry name" value="PolX-like_BBD"/>
</dbReference>
<accession>A0ABQ5CUK6</accession>
<evidence type="ECO:0000256" key="3">
    <source>
        <dbReference type="ARBA" id="ARBA00022801"/>
    </source>
</evidence>
<dbReference type="Pfam" id="PF13976">
    <property type="entry name" value="gag_pre-integrs"/>
    <property type="match status" value="1"/>
</dbReference>
<feature type="region of interest" description="Disordered" evidence="4">
    <location>
        <begin position="495"/>
        <end position="572"/>
    </location>
</feature>
<keyword evidence="7" id="KW-1185">Reference proteome</keyword>
<dbReference type="InterPro" id="IPR036397">
    <property type="entry name" value="RNaseH_sf"/>
</dbReference>
<feature type="region of interest" description="Disordered" evidence="4">
    <location>
        <begin position="1132"/>
        <end position="1153"/>
    </location>
</feature>
<dbReference type="InterPro" id="IPR025724">
    <property type="entry name" value="GAG-pre-integrase_dom"/>
</dbReference>
<keyword evidence="3" id="KW-0378">Hydrolase</keyword>
<dbReference type="EMBL" id="BQNB010014603">
    <property type="protein sequence ID" value="GJT30177.1"/>
    <property type="molecule type" value="Genomic_DNA"/>
</dbReference>
<dbReference type="InterPro" id="IPR001584">
    <property type="entry name" value="Integrase_cat-core"/>
</dbReference>
<dbReference type="PANTHER" id="PTHR42648:SF32">
    <property type="entry name" value="RIBONUCLEASE H-LIKE DOMAIN, GAG-PRE-INTEGRASE DOMAIN PROTEIN-RELATED"/>
    <property type="match status" value="1"/>
</dbReference>
<feature type="domain" description="Integrase catalytic" evidence="5">
    <location>
        <begin position="195"/>
        <end position="361"/>
    </location>
</feature>
<dbReference type="InterPro" id="IPR012337">
    <property type="entry name" value="RNaseH-like_sf"/>
</dbReference>
<proteinExistence type="predicted"/>
<organism evidence="6 7">
    <name type="scientific">Tanacetum coccineum</name>
    <dbReference type="NCBI Taxonomy" id="301880"/>
    <lineage>
        <taxon>Eukaryota</taxon>
        <taxon>Viridiplantae</taxon>
        <taxon>Streptophyta</taxon>
        <taxon>Embryophyta</taxon>
        <taxon>Tracheophyta</taxon>
        <taxon>Spermatophyta</taxon>
        <taxon>Magnoliopsida</taxon>
        <taxon>eudicotyledons</taxon>
        <taxon>Gunneridae</taxon>
        <taxon>Pentapetalae</taxon>
        <taxon>asterids</taxon>
        <taxon>campanulids</taxon>
        <taxon>Asterales</taxon>
        <taxon>Asteraceae</taxon>
        <taxon>Asteroideae</taxon>
        <taxon>Anthemideae</taxon>
        <taxon>Anthemidinae</taxon>
        <taxon>Tanacetum</taxon>
    </lineage>
</organism>
<feature type="compositionally biased region" description="Polar residues" evidence="4">
    <location>
        <begin position="545"/>
        <end position="572"/>
    </location>
</feature>
<gene>
    <name evidence="6" type="ORF">Tco_0910452</name>
</gene>
<dbReference type="Pfam" id="PF07727">
    <property type="entry name" value="RVT_2"/>
    <property type="match status" value="1"/>
</dbReference>
<dbReference type="Pfam" id="PF00665">
    <property type="entry name" value="rve"/>
    <property type="match status" value="1"/>
</dbReference>
<dbReference type="InterPro" id="IPR039537">
    <property type="entry name" value="Retrotran_Ty1/copia-like"/>
</dbReference>
<dbReference type="SUPFAM" id="SSF53098">
    <property type="entry name" value="Ribonuclease H-like"/>
    <property type="match status" value="1"/>
</dbReference>
<name>A0ABQ5CUK6_9ASTR</name>
<feature type="compositionally biased region" description="Basic and acidic residues" evidence="4">
    <location>
        <begin position="501"/>
        <end position="544"/>
    </location>
</feature>
<sequence>MTHPHPNRKFVPQVVLTRVTTSRRVQGGTGVIDSGCSRHMTGNKCYLTEYEDYDGGFVSFRDGKGRISGKGKIKTGTLDFDNDTECLVLSSDFKLLDESQVLLRVPRKDNIYSVDLKSVVPTKGLTCLFAKATIDESNLWHRRLGHINFKNMNKLVRGNLVRGLPSKIFENDHSCVACQKGKQHKASCKAKLVNSISKPLHMLHMDLFGPTNVKSLMKKSYCLVVTDDFSRFSWVFFLATKDETSGILKTFITKIENQLDHKVKVIRCDNGTEFKNSVMNQFCEMKGIKREFSVAKTPQQNGVAERRNRTLIEAARTMLVDSKLPTTFWAEAVNTTCYVLNKVLIIKPYNKTPYELIRGRPPLIDFMKPFGCPIAILNTRYHLGKFDGKANEGFCIGYFVVCKAMRVFNKRTRIVKETLNIRFLENTPNVTRNGPEWLFYVDSLTISMNYVPVVPGNQTNGIVGTRDNIITGHAEKKTEPEQEYILIPICTTDPLISQDPKVSEEDVDEKPTEMDESGASDKDGKDDQATRSEFERLLQQEKQTENPNSTNSISTVGPSFTNDDPSSPVNTAKTSNAFEENLFERFSPFKNAFTLPPISNVTPMDDTRIFGNAYDDEDMGAEADLNNLETTMNVSPIPTTRIDKDHPKDQIIGDFNSAIQTRRMTNIFDEHSMKVWTLVNLPNGKRAIGTKWVFRNKKDERGIVVRNKARLVAQGYTQEEGIDYDEVFAPIARIEAIRLFLAYASFMGFIVYQMNVKSAFLYGTIEEEVYVCQPPGLQVQQKKDGIFIIQDKYVSDILKKFDFATVKTASTPIEPNKALIKDEEADTSRPDIMFAVYACARFQVTPKMSHLHAVKRIFRYLKGQPKLSLWYHRDSPFDLEAFSNSNYAGASLDRKSTIGGCQFLGKRPINLVAYEIVYKEWEDRMERAATTASSLDAEQDSDAQTRFETTFKKSNDPPLSRGYTLRSGEDSMKLLELMELCTKLSDLNLNQASLHQMANLDFCDTHNMVAFLNKSEGSKGFQQIVDFLNTSHIKFALTKNPTSYTSLIQQLWKTASTSTLEDGEVEITANIDGQLKTITKASLRRHLKLEDADGIRSLPNTEIFKQLALMGNASDSDKLTFQKGKGSTVLVESHHTPITTPSTSQPPLSSPSRLSDKVLELETNLQQTKKIYSTAVTKLIMKVKRLEKIVKSSKARRRAKIVVSDDEKVLEDSSKQGRMIDDIDQDAGITLVTPTKTSTQEDHLEDQLGVLSAAKVLADVARVHTYNIRKIVSTGSGEVSAASRIISTAEETVSTASASMPVSTVGLVQEITSSSRASKDKDKALYQEESQRIARDAEIALRLQEEIDDAGRKRMAKVHQAAQGFTEDEWENIKARVEAVDELTQKLQAEERENYSEVDQAKMLVDLINERKRFFAQQRAEAKRNKPMTQAQQRTYMSIYINNQEGGYSIKQLKSLSFEERLKRAGQEVLEEPTKRLNIGEASGLGEEQSAEKETEVKYPIIDWEIFTEESRIKKRFRSTEPTVDKEKVLWVELKRLFEPDDDDTLWKLQRYMHDPLKWRLYDTCGVHHVSTERGHDIFMLVEKDYPLTRALMTVMLANKLQVDESSEMANELLKKIFILTNNPRQ</sequence>
<evidence type="ECO:0000256" key="1">
    <source>
        <dbReference type="ARBA" id="ARBA00022670"/>
    </source>
</evidence>